<protein>
    <submittedName>
        <fullName evidence="1">Uncharacterized protein</fullName>
    </submittedName>
</protein>
<proteinExistence type="predicted"/>
<reference evidence="1" key="2">
    <citation type="submission" date="2020-07" db="EMBL/GenBank/DDBJ databases">
        <authorList>
            <person name="Vera ALvarez R."/>
            <person name="Arias-Moreno D.M."/>
            <person name="Jimenez-Jacinto V."/>
            <person name="Jimenez-Bremont J.F."/>
            <person name="Swaminathan K."/>
            <person name="Moose S.P."/>
            <person name="Guerrero-Gonzalez M.L."/>
            <person name="Marino-Ramirez L."/>
            <person name="Landsman D."/>
            <person name="Rodriguez-Kessler M."/>
            <person name="Delgado-Sanchez P."/>
        </authorList>
    </citation>
    <scope>NUCLEOTIDE SEQUENCE</scope>
    <source>
        <tissue evidence="1">Cladode</tissue>
    </source>
</reference>
<accession>A0A7C8ZY01</accession>
<dbReference type="AlphaFoldDB" id="A0A7C8ZY01"/>
<organism evidence="1">
    <name type="scientific">Opuntia streptacantha</name>
    <name type="common">Prickly pear cactus</name>
    <name type="synonym">Opuntia cardona</name>
    <dbReference type="NCBI Taxonomy" id="393608"/>
    <lineage>
        <taxon>Eukaryota</taxon>
        <taxon>Viridiplantae</taxon>
        <taxon>Streptophyta</taxon>
        <taxon>Embryophyta</taxon>
        <taxon>Tracheophyta</taxon>
        <taxon>Spermatophyta</taxon>
        <taxon>Magnoliopsida</taxon>
        <taxon>eudicotyledons</taxon>
        <taxon>Gunneridae</taxon>
        <taxon>Pentapetalae</taxon>
        <taxon>Caryophyllales</taxon>
        <taxon>Cactineae</taxon>
        <taxon>Cactaceae</taxon>
        <taxon>Opuntioideae</taxon>
        <taxon>Opuntia</taxon>
    </lineage>
</organism>
<evidence type="ECO:0000313" key="1">
    <source>
        <dbReference type="EMBL" id="MBA4652953.1"/>
    </source>
</evidence>
<reference evidence="1" key="1">
    <citation type="journal article" date="2013" name="J. Plant Res.">
        <title>Effect of fungi and light on seed germination of three Opuntia species from semiarid lands of central Mexico.</title>
        <authorList>
            <person name="Delgado-Sanchez P."/>
            <person name="Jimenez-Bremont J.F."/>
            <person name="Guerrero-Gonzalez Mde L."/>
            <person name="Flores J."/>
        </authorList>
    </citation>
    <scope>NUCLEOTIDE SEQUENCE</scope>
    <source>
        <tissue evidence="1">Cladode</tissue>
    </source>
</reference>
<sequence length="159" mass="17171">MANASPAAVLTWSRLSPTTPSLKKTLNNTRRTPPVAPILSVASSSIARLVSISIPSFCRSGCLSPCLKISLMLLTVKTFSDISFRSCCPVSPVVLASIFITCKDRLTIIICDGVTLSSFSSCSFACVKSMIFGNRPLVFPIFPQFSWSPASFLRMTNPK</sequence>
<dbReference type="EMBL" id="GISG01176825">
    <property type="protein sequence ID" value="MBA4652953.1"/>
    <property type="molecule type" value="Transcribed_RNA"/>
</dbReference>
<name>A0A7C8ZY01_OPUST</name>